<name>A0A9W6GJ99_9FUSO</name>
<sequence length="80" mass="9181">MNLENWEKDLYDEIFDTTFDTIMADYEAGTITKEQIEMNITEHQQTLMNGFFEGAKTFNANTAMIDAHQLALAKINKTSL</sequence>
<protein>
    <submittedName>
        <fullName evidence="1">Uncharacterized protein</fullName>
    </submittedName>
</protein>
<comment type="caution">
    <text evidence="1">The sequence shown here is derived from an EMBL/GenBank/DDBJ whole genome shotgun (WGS) entry which is preliminary data.</text>
</comment>
<keyword evidence="2" id="KW-1185">Reference proteome</keyword>
<evidence type="ECO:0000313" key="2">
    <source>
        <dbReference type="Proteomes" id="UP001144471"/>
    </source>
</evidence>
<reference evidence="1" key="1">
    <citation type="submission" date="2022-12" db="EMBL/GenBank/DDBJ databases">
        <title>Reference genome sequencing for broad-spectrum identification of bacterial and archaeal isolates by mass spectrometry.</title>
        <authorList>
            <person name="Sekiguchi Y."/>
            <person name="Tourlousse D.M."/>
        </authorList>
    </citation>
    <scope>NUCLEOTIDE SEQUENCE</scope>
    <source>
        <strain evidence="1">10succ1</strain>
    </source>
</reference>
<dbReference type="EMBL" id="BSDY01000003">
    <property type="protein sequence ID" value="GLI55228.1"/>
    <property type="molecule type" value="Genomic_DNA"/>
</dbReference>
<proteinExistence type="predicted"/>
<evidence type="ECO:0000313" key="1">
    <source>
        <dbReference type="EMBL" id="GLI55228.1"/>
    </source>
</evidence>
<dbReference type="AlphaFoldDB" id="A0A9W6GJ99"/>
<accession>A0A9W6GJ99</accession>
<organism evidence="1 2">
    <name type="scientific">Propionigenium maris DSM 9537</name>
    <dbReference type="NCBI Taxonomy" id="1123000"/>
    <lineage>
        <taxon>Bacteria</taxon>
        <taxon>Fusobacteriati</taxon>
        <taxon>Fusobacteriota</taxon>
        <taxon>Fusobacteriia</taxon>
        <taxon>Fusobacteriales</taxon>
        <taxon>Fusobacteriaceae</taxon>
        <taxon>Propionigenium</taxon>
    </lineage>
</organism>
<dbReference type="RefSeq" id="WP_281833562.1">
    <property type="nucleotide sequence ID" value="NZ_BSDY01000003.1"/>
</dbReference>
<dbReference type="Proteomes" id="UP001144471">
    <property type="component" value="Unassembled WGS sequence"/>
</dbReference>
<gene>
    <name evidence="1" type="ORF">PM10SUCC1_07430</name>
</gene>